<gene>
    <name evidence="1" type="ORF">ALO44_00768</name>
</gene>
<evidence type="ECO:0000313" key="2">
    <source>
        <dbReference type="Proteomes" id="UP000050474"/>
    </source>
</evidence>
<organism evidence="1 2">
    <name type="scientific">Pseudomonas syringae pv. tagetis</name>
    <dbReference type="NCBI Taxonomy" id="129140"/>
    <lineage>
        <taxon>Bacteria</taxon>
        <taxon>Pseudomonadati</taxon>
        <taxon>Pseudomonadota</taxon>
        <taxon>Gammaproteobacteria</taxon>
        <taxon>Pseudomonadales</taxon>
        <taxon>Pseudomonadaceae</taxon>
        <taxon>Pseudomonas</taxon>
    </lineage>
</organism>
<evidence type="ECO:0000313" key="1">
    <source>
        <dbReference type="EMBL" id="KPY89793.1"/>
    </source>
</evidence>
<dbReference type="EMBL" id="LJRM01000017">
    <property type="protein sequence ID" value="KPY89793.1"/>
    <property type="molecule type" value="Genomic_DNA"/>
</dbReference>
<dbReference type="PATRIC" id="fig|129140.3.peg.1034"/>
<dbReference type="GeneID" id="96221633"/>
<dbReference type="AlphaFoldDB" id="A0A0Q0CX77"/>
<dbReference type="Proteomes" id="UP000050474">
    <property type="component" value="Unassembled WGS sequence"/>
</dbReference>
<reference evidence="1 2" key="1">
    <citation type="submission" date="2015-09" db="EMBL/GenBank/DDBJ databases">
        <title>Genome announcement of multiple Pseudomonas syringae strains.</title>
        <authorList>
            <person name="Thakur S."/>
            <person name="Wang P.W."/>
            <person name="Gong Y."/>
            <person name="Weir B.S."/>
            <person name="Guttman D.S."/>
        </authorList>
    </citation>
    <scope>NUCLEOTIDE SEQUENCE [LARGE SCALE GENOMIC DNA]</scope>
    <source>
        <strain evidence="1 2">ICMP4091</strain>
    </source>
</reference>
<protein>
    <submittedName>
        <fullName evidence="1">Uncharacterized protein</fullName>
    </submittedName>
</protein>
<name>A0A0Q0CX77_9PSED</name>
<sequence length="366" mass="41727">MDNDHRWRLFNLDSLLDEVDGPLPEASTIDLFIAAISFKNFDFVGRRLSFVCESVTYRLEVWQRLIDAAPLKYWIKNKQEGVLIYPQSDFCGALRSYRYRGPLLDVNVMSSDWVTVADTQTLYSALDTPAARSVYDAWHRWMTSTTKEAADLAEGRFANTTVTRSLILSSLGACLACKEPAISSARTTIASVPGSGTLIQLPLCGPHLEQAKQQPNVLKFLGTLFSLSIDIPEFGRSEFIPDELIPHVHAMVAEELGGSAASVEKREKGWHLRIDLPHGWWWLLRLKSLMNYSYMLFSPSEKKQVYRADSAPDHHDLPFFPDHEHARPDRNSDVRSPSFLYGNPFFDFKRLRQVSDERMRPTEQAR</sequence>
<comment type="caution">
    <text evidence="1">The sequence shown here is derived from an EMBL/GenBank/DDBJ whole genome shotgun (WGS) entry which is preliminary data.</text>
</comment>
<proteinExistence type="predicted"/>
<accession>A0A0Q0CX77</accession>
<dbReference type="RefSeq" id="WP_055004859.1">
    <property type="nucleotide sequence ID" value="NZ_CP092923.1"/>
</dbReference>